<dbReference type="Proteomes" id="UP000761380">
    <property type="component" value="Unassembled WGS sequence"/>
</dbReference>
<dbReference type="SUPFAM" id="SSF52218">
    <property type="entry name" value="Flavoproteins"/>
    <property type="match status" value="1"/>
</dbReference>
<organism evidence="2 3">
    <name type="scientific">Selenomonas ruminantium</name>
    <dbReference type="NCBI Taxonomy" id="971"/>
    <lineage>
        <taxon>Bacteria</taxon>
        <taxon>Bacillati</taxon>
        <taxon>Bacillota</taxon>
        <taxon>Negativicutes</taxon>
        <taxon>Selenomonadales</taxon>
        <taxon>Selenomonadaceae</taxon>
        <taxon>Selenomonas</taxon>
    </lineage>
</organism>
<dbReference type="PANTHER" id="PTHR38030">
    <property type="entry name" value="PROTOPORPHYRINOGEN IX DEHYDROGENASE [MENAQUINONE]"/>
    <property type="match status" value="1"/>
</dbReference>
<dbReference type="GO" id="GO:0009055">
    <property type="term" value="F:electron transfer activity"/>
    <property type="evidence" value="ECO:0007669"/>
    <property type="project" value="InterPro"/>
</dbReference>
<dbReference type="InterPro" id="IPR052200">
    <property type="entry name" value="Protoporphyrinogen_IX_DH"/>
</dbReference>
<reference evidence="2" key="1">
    <citation type="submission" date="2019-04" db="EMBL/GenBank/DDBJ databases">
        <title>Evolution of Biomass-Degrading Anaerobic Consortia Revealed by Metagenomics.</title>
        <authorList>
            <person name="Peng X."/>
        </authorList>
    </citation>
    <scope>NUCLEOTIDE SEQUENCE</scope>
    <source>
        <strain evidence="2">SIG240</strain>
    </source>
</reference>
<dbReference type="GO" id="GO:0010181">
    <property type="term" value="F:FMN binding"/>
    <property type="evidence" value="ECO:0007669"/>
    <property type="project" value="InterPro"/>
</dbReference>
<dbReference type="GO" id="GO:0006783">
    <property type="term" value="P:heme biosynthetic process"/>
    <property type="evidence" value="ECO:0007669"/>
    <property type="project" value="TreeGrafter"/>
</dbReference>
<dbReference type="GO" id="GO:0016651">
    <property type="term" value="F:oxidoreductase activity, acting on NAD(P)H"/>
    <property type="evidence" value="ECO:0007669"/>
    <property type="project" value="UniProtKB-ARBA"/>
</dbReference>
<proteinExistence type="predicted"/>
<dbReference type="Pfam" id="PF12641">
    <property type="entry name" value="Flavodoxin_3"/>
    <property type="match status" value="1"/>
</dbReference>
<dbReference type="InterPro" id="IPR008254">
    <property type="entry name" value="Flavodoxin/NO_synth"/>
</dbReference>
<dbReference type="Gene3D" id="3.40.50.360">
    <property type="match status" value="1"/>
</dbReference>
<accession>A0A927WQ12</accession>
<sequence>MKTLLIYSSRTGNTKKVAEAIGETLQVTPVPVEENPSPDDFDLIVAGYWVDRGSADGQMKAYLSRITGKKVALFATLGAEPDSEHAAKCLENGAALLGTGSEVVGKFICQGKVAPEMVDMMKKMFPAGHPHAMTPERLARIERAASHPDAADLAAAKAYFGNLRKAMLA</sequence>
<evidence type="ECO:0000313" key="2">
    <source>
        <dbReference type="EMBL" id="MBE6093118.1"/>
    </source>
</evidence>
<feature type="domain" description="Flavodoxin-like" evidence="1">
    <location>
        <begin position="4"/>
        <end position="160"/>
    </location>
</feature>
<dbReference type="InterPro" id="IPR001226">
    <property type="entry name" value="Flavodoxin_CS"/>
</dbReference>
<name>A0A927WQ12_SELRU</name>
<evidence type="ECO:0000313" key="3">
    <source>
        <dbReference type="Proteomes" id="UP000761380"/>
    </source>
</evidence>
<protein>
    <submittedName>
        <fullName evidence="2">Flavodoxin</fullName>
    </submittedName>
</protein>
<gene>
    <name evidence="2" type="ORF">E7201_08165</name>
</gene>
<dbReference type="GO" id="GO:0070819">
    <property type="term" value="F:menaquinone-dependent protoporphyrinogen oxidase activity"/>
    <property type="evidence" value="ECO:0007669"/>
    <property type="project" value="TreeGrafter"/>
</dbReference>
<dbReference type="AlphaFoldDB" id="A0A927WQ12"/>
<comment type="caution">
    <text evidence="2">The sequence shown here is derived from an EMBL/GenBank/DDBJ whole genome shotgun (WGS) entry which is preliminary data.</text>
</comment>
<dbReference type="PANTHER" id="PTHR38030:SF2">
    <property type="entry name" value="PROTOPORPHYRINOGEN IX DEHYDROGENASE [QUINONE]"/>
    <property type="match status" value="1"/>
</dbReference>
<dbReference type="EMBL" id="SVBY01000056">
    <property type="protein sequence ID" value="MBE6093118.1"/>
    <property type="molecule type" value="Genomic_DNA"/>
</dbReference>
<evidence type="ECO:0000259" key="1">
    <source>
        <dbReference type="Pfam" id="PF12641"/>
    </source>
</evidence>
<dbReference type="InterPro" id="IPR029039">
    <property type="entry name" value="Flavoprotein-like_sf"/>
</dbReference>
<dbReference type="PROSITE" id="PS00201">
    <property type="entry name" value="FLAVODOXIN"/>
    <property type="match status" value="1"/>
</dbReference>